<protein>
    <submittedName>
        <fullName evidence="1">Uncharacterized protein</fullName>
    </submittedName>
</protein>
<proteinExistence type="predicted"/>
<dbReference type="AlphaFoldDB" id="A0A2K3LAU2"/>
<reference evidence="1 2" key="1">
    <citation type="journal article" date="2014" name="Am. J. Bot.">
        <title>Genome assembly and annotation for red clover (Trifolium pratense; Fabaceae).</title>
        <authorList>
            <person name="Istvanek J."/>
            <person name="Jaros M."/>
            <person name="Krenek A."/>
            <person name="Repkova J."/>
        </authorList>
    </citation>
    <scope>NUCLEOTIDE SEQUENCE [LARGE SCALE GENOMIC DNA]</scope>
    <source>
        <strain evidence="2">cv. Tatra</strain>
        <tissue evidence="1">Young leaves</tissue>
    </source>
</reference>
<evidence type="ECO:0000313" key="1">
    <source>
        <dbReference type="EMBL" id="PNX75660.1"/>
    </source>
</evidence>
<evidence type="ECO:0000313" key="2">
    <source>
        <dbReference type="Proteomes" id="UP000236291"/>
    </source>
</evidence>
<sequence>APSLAAYSLEVAAPYGHSIHPPPLLLRPFVPHSQWLTSFKMPMRGPNGWKRHVTAWTLGNRGGFYNHTTAEGALHETKDKRISAEPIRVAFENVSLVKFPYLVGPREEGTFIATSIDRVSVAFSVDPGEKAYFTKPASAFVCLPRIAPLFESLYTRGESKECVLSAFSDLFEHGTPALKKGRGMLRVEP</sequence>
<reference evidence="1 2" key="2">
    <citation type="journal article" date="2017" name="Front. Plant Sci.">
        <title>Gene Classification and Mining of Molecular Markers Useful in Red Clover (Trifolium pratense) Breeding.</title>
        <authorList>
            <person name="Istvanek J."/>
            <person name="Dluhosova J."/>
            <person name="Dluhos P."/>
            <person name="Patkova L."/>
            <person name="Nedelnik J."/>
            <person name="Repkova J."/>
        </authorList>
    </citation>
    <scope>NUCLEOTIDE SEQUENCE [LARGE SCALE GENOMIC DNA]</scope>
    <source>
        <strain evidence="2">cv. Tatra</strain>
        <tissue evidence="1">Young leaves</tissue>
    </source>
</reference>
<accession>A0A2K3LAU2</accession>
<dbReference type="EMBL" id="ASHM01029385">
    <property type="protein sequence ID" value="PNX75660.1"/>
    <property type="molecule type" value="Genomic_DNA"/>
</dbReference>
<organism evidence="1 2">
    <name type="scientific">Trifolium pratense</name>
    <name type="common">Red clover</name>
    <dbReference type="NCBI Taxonomy" id="57577"/>
    <lineage>
        <taxon>Eukaryota</taxon>
        <taxon>Viridiplantae</taxon>
        <taxon>Streptophyta</taxon>
        <taxon>Embryophyta</taxon>
        <taxon>Tracheophyta</taxon>
        <taxon>Spermatophyta</taxon>
        <taxon>Magnoliopsida</taxon>
        <taxon>eudicotyledons</taxon>
        <taxon>Gunneridae</taxon>
        <taxon>Pentapetalae</taxon>
        <taxon>rosids</taxon>
        <taxon>fabids</taxon>
        <taxon>Fabales</taxon>
        <taxon>Fabaceae</taxon>
        <taxon>Papilionoideae</taxon>
        <taxon>50 kb inversion clade</taxon>
        <taxon>NPAAA clade</taxon>
        <taxon>Hologalegina</taxon>
        <taxon>IRL clade</taxon>
        <taxon>Trifolieae</taxon>
        <taxon>Trifolium</taxon>
    </lineage>
</organism>
<gene>
    <name evidence="1" type="ORF">L195_g031599</name>
</gene>
<dbReference type="Proteomes" id="UP000236291">
    <property type="component" value="Unassembled WGS sequence"/>
</dbReference>
<comment type="caution">
    <text evidence="1">The sequence shown here is derived from an EMBL/GenBank/DDBJ whole genome shotgun (WGS) entry which is preliminary data.</text>
</comment>
<name>A0A2K3LAU2_TRIPR</name>
<feature type="non-terminal residue" evidence="1">
    <location>
        <position position="1"/>
    </location>
</feature>